<dbReference type="CDD" id="cd00118">
    <property type="entry name" value="LysM"/>
    <property type="match status" value="2"/>
</dbReference>
<evidence type="ECO:0000256" key="1">
    <source>
        <dbReference type="ARBA" id="ARBA00022669"/>
    </source>
</evidence>
<feature type="signal peptide" evidence="3">
    <location>
        <begin position="1"/>
        <end position="18"/>
    </location>
</feature>
<proteinExistence type="predicted"/>
<dbReference type="PROSITE" id="PS51782">
    <property type="entry name" value="LYSM"/>
    <property type="match status" value="2"/>
</dbReference>
<feature type="domain" description="LysM" evidence="4">
    <location>
        <begin position="119"/>
        <end position="165"/>
    </location>
</feature>
<dbReference type="Pfam" id="PF01476">
    <property type="entry name" value="LysM"/>
    <property type="match status" value="2"/>
</dbReference>
<dbReference type="InterPro" id="IPR036779">
    <property type="entry name" value="LysM_dom_sf"/>
</dbReference>
<sequence length="167" mass="17603">MLSSALISLLAILGSACALNIQPRQATNTTSLTPGPTSAPGAIPTCNAFYTVVRGDSCWQISHDRGIPLDVFESWNPQLNANCFLVPDHVVCIGVPGYTPPVPVGPQPQLPGIPASCKKYYLVQAGDGCFNIAAANRISLDAFYALNPGLGGKCDQLLVGYYYCVEG</sequence>
<dbReference type="PANTHER" id="PTHR34997">
    <property type="entry name" value="AM15"/>
    <property type="match status" value="1"/>
</dbReference>
<evidence type="ECO:0000313" key="5">
    <source>
        <dbReference type="EMBL" id="KAF2397002.1"/>
    </source>
</evidence>
<evidence type="ECO:0000256" key="3">
    <source>
        <dbReference type="SAM" id="SignalP"/>
    </source>
</evidence>
<keyword evidence="6" id="KW-1185">Reference proteome</keyword>
<keyword evidence="1" id="KW-0147">Chitin-binding</keyword>
<dbReference type="Proteomes" id="UP000799640">
    <property type="component" value="Unassembled WGS sequence"/>
</dbReference>
<dbReference type="GO" id="GO:0008061">
    <property type="term" value="F:chitin binding"/>
    <property type="evidence" value="ECO:0007669"/>
    <property type="project" value="UniProtKB-KW"/>
</dbReference>
<dbReference type="PANTHER" id="PTHR34997:SF1">
    <property type="entry name" value="PEPTIDOGLYCAN-BINDING LYSIN DOMAIN"/>
    <property type="match status" value="1"/>
</dbReference>
<organism evidence="5 6">
    <name type="scientific">Trichodelitschia bisporula</name>
    <dbReference type="NCBI Taxonomy" id="703511"/>
    <lineage>
        <taxon>Eukaryota</taxon>
        <taxon>Fungi</taxon>
        <taxon>Dikarya</taxon>
        <taxon>Ascomycota</taxon>
        <taxon>Pezizomycotina</taxon>
        <taxon>Dothideomycetes</taxon>
        <taxon>Dothideomycetes incertae sedis</taxon>
        <taxon>Phaeotrichales</taxon>
        <taxon>Phaeotrichaceae</taxon>
        <taxon>Trichodelitschia</taxon>
    </lineage>
</organism>
<name>A0A6G1HLX8_9PEZI</name>
<evidence type="ECO:0000259" key="4">
    <source>
        <dbReference type="PROSITE" id="PS51782"/>
    </source>
</evidence>
<evidence type="ECO:0000256" key="2">
    <source>
        <dbReference type="ARBA" id="ARBA00023026"/>
    </source>
</evidence>
<gene>
    <name evidence="5" type="ORF">EJ06DRAFT_551468</name>
</gene>
<feature type="domain" description="LysM" evidence="4">
    <location>
        <begin position="48"/>
        <end position="93"/>
    </location>
</feature>
<dbReference type="SUPFAM" id="SSF54106">
    <property type="entry name" value="LysM domain"/>
    <property type="match status" value="2"/>
</dbReference>
<dbReference type="InterPro" id="IPR052210">
    <property type="entry name" value="LysM1-like"/>
</dbReference>
<feature type="chain" id="PRO_5026007393" description="LysM domain-containing protein" evidence="3">
    <location>
        <begin position="19"/>
        <end position="167"/>
    </location>
</feature>
<keyword evidence="2" id="KW-0843">Virulence</keyword>
<keyword evidence="3" id="KW-0732">Signal</keyword>
<dbReference type="Gene3D" id="3.10.350.10">
    <property type="entry name" value="LysM domain"/>
    <property type="match status" value="2"/>
</dbReference>
<dbReference type="OrthoDB" id="2281372at2759"/>
<evidence type="ECO:0000313" key="6">
    <source>
        <dbReference type="Proteomes" id="UP000799640"/>
    </source>
</evidence>
<dbReference type="EMBL" id="ML996705">
    <property type="protein sequence ID" value="KAF2397002.1"/>
    <property type="molecule type" value="Genomic_DNA"/>
</dbReference>
<accession>A0A6G1HLX8</accession>
<reference evidence="5" key="1">
    <citation type="journal article" date="2020" name="Stud. Mycol.">
        <title>101 Dothideomycetes genomes: a test case for predicting lifestyles and emergence of pathogens.</title>
        <authorList>
            <person name="Haridas S."/>
            <person name="Albert R."/>
            <person name="Binder M."/>
            <person name="Bloem J."/>
            <person name="Labutti K."/>
            <person name="Salamov A."/>
            <person name="Andreopoulos B."/>
            <person name="Baker S."/>
            <person name="Barry K."/>
            <person name="Bills G."/>
            <person name="Bluhm B."/>
            <person name="Cannon C."/>
            <person name="Castanera R."/>
            <person name="Culley D."/>
            <person name="Daum C."/>
            <person name="Ezra D."/>
            <person name="Gonzalez J."/>
            <person name="Henrissat B."/>
            <person name="Kuo A."/>
            <person name="Liang C."/>
            <person name="Lipzen A."/>
            <person name="Lutzoni F."/>
            <person name="Magnuson J."/>
            <person name="Mondo S."/>
            <person name="Nolan M."/>
            <person name="Ohm R."/>
            <person name="Pangilinan J."/>
            <person name="Park H.-J."/>
            <person name="Ramirez L."/>
            <person name="Alfaro M."/>
            <person name="Sun H."/>
            <person name="Tritt A."/>
            <person name="Yoshinaga Y."/>
            <person name="Zwiers L.-H."/>
            <person name="Turgeon B."/>
            <person name="Goodwin S."/>
            <person name="Spatafora J."/>
            <person name="Crous P."/>
            <person name="Grigoriev I."/>
        </authorList>
    </citation>
    <scope>NUCLEOTIDE SEQUENCE</scope>
    <source>
        <strain evidence="5">CBS 262.69</strain>
    </source>
</reference>
<dbReference type="InterPro" id="IPR018392">
    <property type="entry name" value="LysM"/>
</dbReference>
<dbReference type="AlphaFoldDB" id="A0A6G1HLX8"/>
<protein>
    <recommendedName>
        <fullName evidence="4">LysM domain-containing protein</fullName>
    </recommendedName>
</protein>
<dbReference type="SMART" id="SM00257">
    <property type="entry name" value="LysM"/>
    <property type="match status" value="2"/>
</dbReference>